<name>A0ACB7PHY2_9PEZI</name>
<keyword evidence="2" id="KW-1185">Reference proteome</keyword>
<dbReference type="EMBL" id="JAGIZQ010000002">
    <property type="protein sequence ID" value="KAH6640650.1"/>
    <property type="molecule type" value="Genomic_DNA"/>
</dbReference>
<gene>
    <name evidence="1" type="ORF">F5144DRAFT_105649</name>
</gene>
<evidence type="ECO:0000313" key="1">
    <source>
        <dbReference type="EMBL" id="KAH6640650.1"/>
    </source>
</evidence>
<dbReference type="Proteomes" id="UP000724584">
    <property type="component" value="Unassembled WGS sequence"/>
</dbReference>
<proteinExistence type="predicted"/>
<evidence type="ECO:0000313" key="2">
    <source>
        <dbReference type="Proteomes" id="UP000724584"/>
    </source>
</evidence>
<organism evidence="1 2">
    <name type="scientific">Chaetomium tenue</name>
    <dbReference type="NCBI Taxonomy" id="1854479"/>
    <lineage>
        <taxon>Eukaryota</taxon>
        <taxon>Fungi</taxon>
        <taxon>Dikarya</taxon>
        <taxon>Ascomycota</taxon>
        <taxon>Pezizomycotina</taxon>
        <taxon>Sordariomycetes</taxon>
        <taxon>Sordariomycetidae</taxon>
        <taxon>Sordariales</taxon>
        <taxon>Chaetomiaceae</taxon>
        <taxon>Chaetomium</taxon>
    </lineage>
</organism>
<comment type="caution">
    <text evidence="1">The sequence shown here is derived from an EMBL/GenBank/DDBJ whole genome shotgun (WGS) entry which is preliminary data.</text>
</comment>
<sequence length="195" mass="21402">MGVTDIPKEAESAMGYIVSAKNIMRGWITKWQKSTTASNAVDYQNREAKVKAFIARLDKVWLFLSNLQKQTEEHTPAVGAAIITLKDVAKKLTKSFPSGYTLTDVGNVVTELEQARDAVRRARPGDLHHAEGNKLLQGGKIQINGSLAATQNKERRLVVESRFNESSDGTQINAPVFGTADDVQKMFLAMNGIKA</sequence>
<protein>
    <submittedName>
        <fullName evidence="1">Uncharacterized protein</fullName>
    </submittedName>
</protein>
<reference evidence="1 2" key="1">
    <citation type="journal article" date="2021" name="Nat. Commun.">
        <title>Genetic determinants of endophytism in the Arabidopsis root mycobiome.</title>
        <authorList>
            <person name="Mesny F."/>
            <person name="Miyauchi S."/>
            <person name="Thiergart T."/>
            <person name="Pickel B."/>
            <person name="Atanasova L."/>
            <person name="Karlsson M."/>
            <person name="Huettel B."/>
            <person name="Barry K.W."/>
            <person name="Haridas S."/>
            <person name="Chen C."/>
            <person name="Bauer D."/>
            <person name="Andreopoulos W."/>
            <person name="Pangilinan J."/>
            <person name="LaButti K."/>
            <person name="Riley R."/>
            <person name="Lipzen A."/>
            <person name="Clum A."/>
            <person name="Drula E."/>
            <person name="Henrissat B."/>
            <person name="Kohler A."/>
            <person name="Grigoriev I.V."/>
            <person name="Martin F.M."/>
            <person name="Hacquard S."/>
        </authorList>
    </citation>
    <scope>NUCLEOTIDE SEQUENCE [LARGE SCALE GENOMIC DNA]</scope>
    <source>
        <strain evidence="1 2">MPI-SDFR-AT-0079</strain>
    </source>
</reference>
<accession>A0ACB7PHY2</accession>